<sequence length="98" mass="10745">DKDSDGNKPPADMKPIHPTVADPSGTDVEYQMDETQSTRLRDDIEEETQVDEEEHQSSSSNKDKPVPSHTPVTQESGLTPQALASMNLTTPFYSLKGS</sequence>
<feature type="non-terminal residue" evidence="2">
    <location>
        <position position="1"/>
    </location>
</feature>
<gene>
    <name evidence="2" type="ORF">Tci_906374</name>
</gene>
<protein>
    <submittedName>
        <fullName evidence="2">Uncharacterized protein</fullName>
    </submittedName>
</protein>
<evidence type="ECO:0000313" key="2">
    <source>
        <dbReference type="EMBL" id="GFD34405.1"/>
    </source>
</evidence>
<feature type="region of interest" description="Disordered" evidence="1">
    <location>
        <begin position="1"/>
        <end position="98"/>
    </location>
</feature>
<accession>A0A699VFY8</accession>
<organism evidence="2">
    <name type="scientific">Tanacetum cinerariifolium</name>
    <name type="common">Dalmatian daisy</name>
    <name type="synonym">Chrysanthemum cinerariifolium</name>
    <dbReference type="NCBI Taxonomy" id="118510"/>
    <lineage>
        <taxon>Eukaryota</taxon>
        <taxon>Viridiplantae</taxon>
        <taxon>Streptophyta</taxon>
        <taxon>Embryophyta</taxon>
        <taxon>Tracheophyta</taxon>
        <taxon>Spermatophyta</taxon>
        <taxon>Magnoliopsida</taxon>
        <taxon>eudicotyledons</taxon>
        <taxon>Gunneridae</taxon>
        <taxon>Pentapetalae</taxon>
        <taxon>asterids</taxon>
        <taxon>campanulids</taxon>
        <taxon>Asterales</taxon>
        <taxon>Asteraceae</taxon>
        <taxon>Asteroideae</taxon>
        <taxon>Anthemideae</taxon>
        <taxon>Anthemidinae</taxon>
        <taxon>Tanacetum</taxon>
    </lineage>
</organism>
<feature type="compositionally biased region" description="Polar residues" evidence="1">
    <location>
        <begin position="70"/>
        <end position="98"/>
    </location>
</feature>
<evidence type="ECO:0000256" key="1">
    <source>
        <dbReference type="SAM" id="MobiDB-lite"/>
    </source>
</evidence>
<comment type="caution">
    <text evidence="2">The sequence shown here is derived from an EMBL/GenBank/DDBJ whole genome shotgun (WGS) entry which is preliminary data.</text>
</comment>
<proteinExistence type="predicted"/>
<name>A0A699VFY8_TANCI</name>
<feature type="compositionally biased region" description="Acidic residues" evidence="1">
    <location>
        <begin position="43"/>
        <end position="54"/>
    </location>
</feature>
<dbReference type="AlphaFoldDB" id="A0A699VFY8"/>
<reference evidence="2" key="1">
    <citation type="journal article" date="2019" name="Sci. Rep.">
        <title>Draft genome of Tanacetum cinerariifolium, the natural source of mosquito coil.</title>
        <authorList>
            <person name="Yamashiro T."/>
            <person name="Shiraishi A."/>
            <person name="Satake H."/>
            <person name="Nakayama K."/>
        </authorList>
    </citation>
    <scope>NUCLEOTIDE SEQUENCE</scope>
</reference>
<dbReference type="EMBL" id="BKCJ011446224">
    <property type="protein sequence ID" value="GFD34405.1"/>
    <property type="molecule type" value="Genomic_DNA"/>
</dbReference>